<dbReference type="AlphaFoldDB" id="A0A8J6QSZ6"/>
<protein>
    <submittedName>
        <fullName evidence="6">CvpA family protein</fullName>
    </submittedName>
</protein>
<keyword evidence="7" id="KW-1185">Reference proteome</keyword>
<keyword evidence="2 5" id="KW-0812">Transmembrane</keyword>
<comment type="subcellular location">
    <subcellularLocation>
        <location evidence="1">Membrane</location>
        <topology evidence="1">Multi-pass membrane protein</topology>
    </subcellularLocation>
</comment>
<dbReference type="PANTHER" id="PTHR36926:SF1">
    <property type="entry name" value="COLICIN V PRODUCTION PROTEIN"/>
    <property type="match status" value="1"/>
</dbReference>
<feature type="transmembrane region" description="Helical" evidence="5">
    <location>
        <begin position="28"/>
        <end position="45"/>
    </location>
</feature>
<dbReference type="Proteomes" id="UP000638014">
    <property type="component" value="Unassembled WGS sequence"/>
</dbReference>
<keyword evidence="3 5" id="KW-1133">Transmembrane helix</keyword>
<name>A0A8J6QSZ6_9GAMM</name>
<dbReference type="GO" id="GO:0016020">
    <property type="term" value="C:membrane"/>
    <property type="evidence" value="ECO:0007669"/>
    <property type="project" value="UniProtKB-SubCell"/>
</dbReference>
<dbReference type="GO" id="GO:0009403">
    <property type="term" value="P:toxin biosynthetic process"/>
    <property type="evidence" value="ECO:0007669"/>
    <property type="project" value="InterPro"/>
</dbReference>
<dbReference type="RefSeq" id="WP_191145361.1">
    <property type="nucleotide sequence ID" value="NZ_JACXAF010000016.1"/>
</dbReference>
<dbReference type="Pfam" id="PF02674">
    <property type="entry name" value="Colicin_V"/>
    <property type="match status" value="1"/>
</dbReference>
<dbReference type="InterPro" id="IPR003825">
    <property type="entry name" value="Colicin-V_CvpA"/>
</dbReference>
<dbReference type="PANTHER" id="PTHR36926">
    <property type="entry name" value="COLICIN V PRODUCTION PROTEIN"/>
    <property type="match status" value="1"/>
</dbReference>
<sequence>MVWVDYSILAIVLISALVSLIRGFSREAISLLTWVIAFFIASQFYQDLSVFLTGIEDALLRDAAAIAALFICTLILGALVNTVIGNLVDKTGLSGTDRVLGLVFGGLRGVLIVCALLFFMDAFTGAAQTQWWQQSLLIPEFKIVVRWFFDYIEQSSDLLKVATTSS</sequence>
<evidence type="ECO:0000313" key="7">
    <source>
        <dbReference type="Proteomes" id="UP000638014"/>
    </source>
</evidence>
<accession>A0A8J6QSZ6</accession>
<evidence type="ECO:0000313" key="6">
    <source>
        <dbReference type="EMBL" id="MBD1390289.1"/>
    </source>
</evidence>
<keyword evidence="4 5" id="KW-0472">Membrane</keyword>
<feature type="transmembrane region" description="Helical" evidence="5">
    <location>
        <begin position="65"/>
        <end position="87"/>
    </location>
</feature>
<evidence type="ECO:0000256" key="3">
    <source>
        <dbReference type="ARBA" id="ARBA00022989"/>
    </source>
</evidence>
<organism evidence="6 7">
    <name type="scientific">Neiella litorisoli</name>
    <dbReference type="NCBI Taxonomy" id="2771431"/>
    <lineage>
        <taxon>Bacteria</taxon>
        <taxon>Pseudomonadati</taxon>
        <taxon>Pseudomonadota</taxon>
        <taxon>Gammaproteobacteria</taxon>
        <taxon>Alteromonadales</taxon>
        <taxon>Echinimonadaceae</taxon>
        <taxon>Neiella</taxon>
    </lineage>
</organism>
<evidence type="ECO:0000256" key="4">
    <source>
        <dbReference type="ARBA" id="ARBA00023136"/>
    </source>
</evidence>
<feature type="transmembrane region" description="Helical" evidence="5">
    <location>
        <begin position="99"/>
        <end position="120"/>
    </location>
</feature>
<gene>
    <name evidence="6" type="ORF">IC617_12675</name>
</gene>
<feature type="transmembrane region" description="Helical" evidence="5">
    <location>
        <begin position="6"/>
        <end position="21"/>
    </location>
</feature>
<evidence type="ECO:0000256" key="2">
    <source>
        <dbReference type="ARBA" id="ARBA00022692"/>
    </source>
</evidence>
<dbReference type="EMBL" id="JACXAF010000016">
    <property type="protein sequence ID" value="MBD1390289.1"/>
    <property type="molecule type" value="Genomic_DNA"/>
</dbReference>
<proteinExistence type="predicted"/>
<comment type="caution">
    <text evidence="6">The sequence shown here is derived from an EMBL/GenBank/DDBJ whole genome shotgun (WGS) entry which is preliminary data.</text>
</comment>
<reference evidence="6" key="1">
    <citation type="submission" date="2020-09" db="EMBL/GenBank/DDBJ databases">
        <title>A novel bacterium of genus Neiella, isolated from South China Sea.</title>
        <authorList>
            <person name="Huang H."/>
            <person name="Mo K."/>
            <person name="Hu Y."/>
        </authorList>
    </citation>
    <scope>NUCLEOTIDE SEQUENCE</scope>
    <source>
        <strain evidence="6">HB171785</strain>
    </source>
</reference>
<evidence type="ECO:0000256" key="5">
    <source>
        <dbReference type="SAM" id="Phobius"/>
    </source>
</evidence>
<dbReference type="InterPro" id="IPR052719">
    <property type="entry name" value="CvpA-like"/>
</dbReference>
<evidence type="ECO:0000256" key="1">
    <source>
        <dbReference type="ARBA" id="ARBA00004141"/>
    </source>
</evidence>